<dbReference type="KEGG" id="lho:LOOC260_105220"/>
<dbReference type="PANTHER" id="PTHR44196:SF1">
    <property type="entry name" value="DEHYDROGENASE_REDUCTASE SDR FAMILY MEMBER 7B"/>
    <property type="match status" value="1"/>
</dbReference>
<organism evidence="4 5">
    <name type="scientific">Paucilactobacillus hokkaidonensis JCM 18461</name>
    <dbReference type="NCBI Taxonomy" id="1291742"/>
    <lineage>
        <taxon>Bacteria</taxon>
        <taxon>Bacillati</taxon>
        <taxon>Bacillota</taxon>
        <taxon>Bacilli</taxon>
        <taxon>Lactobacillales</taxon>
        <taxon>Lactobacillaceae</taxon>
        <taxon>Paucilactobacillus</taxon>
    </lineage>
</organism>
<dbReference type="HOGENOM" id="CLU_010194_2_10_9"/>
<gene>
    <name evidence="4" type="ORF">LOOC260_105220</name>
</gene>
<dbReference type="InterPro" id="IPR002347">
    <property type="entry name" value="SDR_fam"/>
</dbReference>
<evidence type="ECO:0000256" key="1">
    <source>
        <dbReference type="ARBA" id="ARBA00006484"/>
    </source>
</evidence>
<dbReference type="PRINTS" id="PR00080">
    <property type="entry name" value="SDRFAMILY"/>
</dbReference>
<reference evidence="4 5" key="1">
    <citation type="submission" date="2014-11" db="EMBL/GenBank/DDBJ databases">
        <title>Complete genome sequence and analysis of Lactobacillus hokkaidonensis LOOC260T.</title>
        <authorList>
            <person name="Tanizawa Y."/>
            <person name="Tohno M."/>
            <person name="Kaminuma E."/>
            <person name="Nakamura Y."/>
            <person name="Arita M."/>
        </authorList>
    </citation>
    <scope>NUCLEOTIDE SEQUENCE [LARGE SCALE GENOMIC DNA]</scope>
    <source>
        <strain evidence="4 5">LOOC260</strain>
    </source>
</reference>
<name>A0A0A1GVP6_9LACO</name>
<dbReference type="STRING" id="1291742.LOOC260_105220"/>
<sequence length="242" mass="25955">MNKLDGKVAIITGASSGFGRGTAIAFAKEGCSLVLTARREERLQEVVNVCEQFGAKAVYYAGNAIKEQTAIETVKLAVATFGKVDILINNAGIGRTLSLTETSMEDYDLIMDSNVRSAFSFTKNAVPDMLKRNDGQIIMVSSVTGIVGHADEAAYSCSKFALRGFGQALDKELLDKGIRTCVFCPHAGATEFEVGYGRTKKGVAESGFLTPEDVGQALLSVCTQTKNSRIVELRLASNNVEY</sequence>
<accession>A0A0A1GVP6</accession>
<dbReference type="GO" id="GO:0016491">
    <property type="term" value="F:oxidoreductase activity"/>
    <property type="evidence" value="ECO:0007669"/>
    <property type="project" value="UniProtKB-KW"/>
</dbReference>
<dbReference type="InterPro" id="IPR036291">
    <property type="entry name" value="NAD(P)-bd_dom_sf"/>
</dbReference>
<protein>
    <submittedName>
        <fullName evidence="4">Short-chain dehydrogenase</fullName>
    </submittedName>
</protein>
<evidence type="ECO:0000256" key="3">
    <source>
        <dbReference type="RuleBase" id="RU000363"/>
    </source>
</evidence>
<proteinExistence type="inferred from homology"/>
<evidence type="ECO:0000256" key="2">
    <source>
        <dbReference type="ARBA" id="ARBA00023002"/>
    </source>
</evidence>
<keyword evidence="2" id="KW-0560">Oxidoreductase</keyword>
<dbReference type="PRINTS" id="PR00081">
    <property type="entry name" value="GDHRDH"/>
</dbReference>
<dbReference type="AlphaFoldDB" id="A0A0A1GVP6"/>
<dbReference type="PANTHER" id="PTHR44196">
    <property type="entry name" value="DEHYDROGENASE/REDUCTASE SDR FAMILY MEMBER 7B"/>
    <property type="match status" value="1"/>
</dbReference>
<dbReference type="Proteomes" id="UP000031620">
    <property type="component" value="Chromosome"/>
</dbReference>
<dbReference type="SUPFAM" id="SSF51735">
    <property type="entry name" value="NAD(P)-binding Rossmann-fold domains"/>
    <property type="match status" value="1"/>
</dbReference>
<evidence type="ECO:0000313" key="5">
    <source>
        <dbReference type="Proteomes" id="UP000031620"/>
    </source>
</evidence>
<dbReference type="Pfam" id="PF00106">
    <property type="entry name" value="adh_short"/>
    <property type="match status" value="1"/>
</dbReference>
<comment type="similarity">
    <text evidence="1 3">Belongs to the short-chain dehydrogenases/reductases (SDR) family.</text>
</comment>
<dbReference type="Gene3D" id="3.40.50.720">
    <property type="entry name" value="NAD(P)-binding Rossmann-like Domain"/>
    <property type="match status" value="1"/>
</dbReference>
<evidence type="ECO:0000313" key="4">
    <source>
        <dbReference type="EMBL" id="BAP85079.1"/>
    </source>
</evidence>
<dbReference type="RefSeq" id="WP_041092757.1">
    <property type="nucleotide sequence ID" value="NZ_AP014680.1"/>
</dbReference>
<dbReference type="EMBL" id="AP014680">
    <property type="protein sequence ID" value="BAP85079.1"/>
    <property type="molecule type" value="Genomic_DNA"/>
</dbReference>
<dbReference type="GO" id="GO:0016020">
    <property type="term" value="C:membrane"/>
    <property type="evidence" value="ECO:0007669"/>
    <property type="project" value="TreeGrafter"/>
</dbReference>
<dbReference type="CDD" id="cd05233">
    <property type="entry name" value="SDR_c"/>
    <property type="match status" value="1"/>
</dbReference>